<dbReference type="EMBL" id="FNFF01000009">
    <property type="protein sequence ID" value="SDK63491.1"/>
    <property type="molecule type" value="Genomic_DNA"/>
</dbReference>
<feature type="region of interest" description="Disordered" evidence="1">
    <location>
        <begin position="1"/>
        <end position="21"/>
    </location>
</feature>
<evidence type="ECO:0000256" key="1">
    <source>
        <dbReference type="SAM" id="MobiDB-lite"/>
    </source>
</evidence>
<organism evidence="3 4">
    <name type="scientific">Streptomyces indicus</name>
    <dbReference type="NCBI Taxonomy" id="417292"/>
    <lineage>
        <taxon>Bacteria</taxon>
        <taxon>Bacillati</taxon>
        <taxon>Actinomycetota</taxon>
        <taxon>Actinomycetes</taxon>
        <taxon>Kitasatosporales</taxon>
        <taxon>Streptomycetaceae</taxon>
        <taxon>Streptomyces</taxon>
    </lineage>
</organism>
<sequence>MPSLPTAPPQAPAPQPQRKPTTAEKVTLAASGLAIVGLFMPWFKIGAISFTVTDAHPFSWGGIAAGIVILMAAAAALSAYGPRRTDPWPAPATAFLATITACAALYGIVWTGHLTDGLDDNPFALLVKPSVGAGMYLVLVCALVLVVLSVRRMRAEGTTVASVAKVFRSHGTRAVPQAAGLDEPTADAGMDDTAANSRPWWRRRVTLAVAAGMVVAGAGTGIGFAVTSDDAPSRETVMEQMRVVYPGGSDDDISDVINSSCAKRAIYPDTTPEQFASAMMQQQQPMDYNKALTLGRSLLAYCDAQLNR</sequence>
<keyword evidence="2" id="KW-1133">Transmembrane helix</keyword>
<keyword evidence="2" id="KW-0812">Transmembrane</keyword>
<accession>A0A1G9DI07</accession>
<feature type="transmembrane region" description="Helical" evidence="2">
    <location>
        <begin position="58"/>
        <end position="80"/>
    </location>
</feature>
<evidence type="ECO:0000313" key="4">
    <source>
        <dbReference type="Proteomes" id="UP000199155"/>
    </source>
</evidence>
<keyword evidence="4" id="KW-1185">Reference proteome</keyword>
<feature type="transmembrane region" description="Helical" evidence="2">
    <location>
        <begin position="92"/>
        <end position="111"/>
    </location>
</feature>
<feature type="transmembrane region" description="Helical" evidence="2">
    <location>
        <begin position="205"/>
        <end position="226"/>
    </location>
</feature>
<gene>
    <name evidence="3" type="ORF">SAMN05421806_109248</name>
</gene>
<feature type="transmembrane region" description="Helical" evidence="2">
    <location>
        <begin position="26"/>
        <end position="52"/>
    </location>
</feature>
<proteinExistence type="predicted"/>
<keyword evidence="2" id="KW-0472">Membrane</keyword>
<protein>
    <submittedName>
        <fullName evidence="3">Uncharacterized protein</fullName>
    </submittedName>
</protein>
<evidence type="ECO:0000313" key="3">
    <source>
        <dbReference type="EMBL" id="SDK63491.1"/>
    </source>
</evidence>
<feature type="transmembrane region" description="Helical" evidence="2">
    <location>
        <begin position="131"/>
        <end position="150"/>
    </location>
</feature>
<dbReference type="Proteomes" id="UP000199155">
    <property type="component" value="Unassembled WGS sequence"/>
</dbReference>
<dbReference type="AlphaFoldDB" id="A0A1G9DI07"/>
<feature type="compositionally biased region" description="Pro residues" evidence="1">
    <location>
        <begin position="1"/>
        <end position="17"/>
    </location>
</feature>
<reference evidence="3 4" key="1">
    <citation type="submission" date="2016-10" db="EMBL/GenBank/DDBJ databases">
        <authorList>
            <person name="de Groot N.N."/>
        </authorList>
    </citation>
    <scope>NUCLEOTIDE SEQUENCE [LARGE SCALE GENOMIC DNA]</scope>
    <source>
        <strain evidence="3 4">CGMCC 4.5727</strain>
    </source>
</reference>
<evidence type="ECO:0000256" key="2">
    <source>
        <dbReference type="SAM" id="Phobius"/>
    </source>
</evidence>
<name>A0A1G9DI07_9ACTN</name>